<comment type="caution">
    <text evidence="1">The sequence shown here is derived from an EMBL/GenBank/DDBJ whole genome shotgun (WGS) entry which is preliminary data.</text>
</comment>
<sequence length="157" mass="17853">MEHEDFDVLQSFISQGGTLKMLADVDDEELGTLYQYSLQLLAGQDFEGAKRILYLLYRVDSWNFDYCFTLAQVYQNLGEHHEAIFLFGRAGMIQVDNPLPAFQAGQSYLACKNLEFAEKSFNASIRWSAGRPIYAELEASAQYALEQLAKENKDARS</sequence>
<dbReference type="PIRSF" id="PIRSF003165">
    <property type="entry name" value="Chaperone_SicA"/>
    <property type="match status" value="1"/>
</dbReference>
<keyword evidence="2" id="KW-1185">Reference proteome</keyword>
<accession>A0A3L8PXC1</accession>
<evidence type="ECO:0000313" key="2">
    <source>
        <dbReference type="Proteomes" id="UP000281474"/>
    </source>
</evidence>
<dbReference type="Proteomes" id="UP000281474">
    <property type="component" value="Unassembled WGS sequence"/>
</dbReference>
<gene>
    <name evidence="1" type="ORF">D5018_09205</name>
</gene>
<dbReference type="Gene3D" id="1.25.40.10">
    <property type="entry name" value="Tetratricopeptide repeat domain"/>
    <property type="match status" value="1"/>
</dbReference>
<dbReference type="EMBL" id="QZEI01000023">
    <property type="protein sequence ID" value="RLV59971.1"/>
    <property type="molecule type" value="Genomic_DNA"/>
</dbReference>
<proteinExistence type="predicted"/>
<organism evidence="1 2">
    <name type="scientific">Parashewanella curva</name>
    <dbReference type="NCBI Taxonomy" id="2338552"/>
    <lineage>
        <taxon>Bacteria</taxon>
        <taxon>Pseudomonadati</taxon>
        <taxon>Pseudomonadota</taxon>
        <taxon>Gammaproteobacteria</taxon>
        <taxon>Alteromonadales</taxon>
        <taxon>Shewanellaceae</taxon>
        <taxon>Parashewanella</taxon>
    </lineage>
</organism>
<dbReference type="SUPFAM" id="SSF48452">
    <property type="entry name" value="TPR-like"/>
    <property type="match status" value="1"/>
</dbReference>
<dbReference type="RefSeq" id="WP_121838715.1">
    <property type="nucleotide sequence ID" value="NZ_ML014772.1"/>
</dbReference>
<protein>
    <submittedName>
        <fullName evidence="1">CesD/SycD/LcrH family type III secretion system chaperone</fullName>
    </submittedName>
</protein>
<name>A0A3L8PXC1_9GAMM</name>
<reference evidence="1 2" key="1">
    <citation type="submission" date="2018-09" db="EMBL/GenBank/DDBJ databases">
        <title>Phylogeny of the Shewanellaceae, and recommendation for two new genera, Pseudoshewanella and Parashewanella.</title>
        <authorList>
            <person name="Wang G."/>
        </authorList>
    </citation>
    <scope>NUCLEOTIDE SEQUENCE [LARGE SCALE GENOMIC DNA]</scope>
    <source>
        <strain evidence="1 2">C51</strain>
    </source>
</reference>
<dbReference type="InterPro" id="IPR011990">
    <property type="entry name" value="TPR-like_helical_dom_sf"/>
</dbReference>
<dbReference type="Pfam" id="PF13181">
    <property type="entry name" value="TPR_8"/>
    <property type="match status" value="1"/>
</dbReference>
<dbReference type="InterPro" id="IPR016379">
    <property type="entry name" value="T3SS_Ca_resp_chp_LcrH/SycD_sub"/>
</dbReference>
<dbReference type="InterPro" id="IPR005415">
    <property type="entry name" value="T3SS_Ca_resp_chp_LcrH/SycD"/>
</dbReference>
<evidence type="ECO:0000313" key="1">
    <source>
        <dbReference type="EMBL" id="RLV59971.1"/>
    </source>
</evidence>
<dbReference type="PRINTS" id="PR01595">
    <property type="entry name" value="SYCDCHAPRONE"/>
</dbReference>
<dbReference type="InterPro" id="IPR019734">
    <property type="entry name" value="TPR_rpt"/>
</dbReference>
<dbReference type="AlphaFoldDB" id="A0A3L8PXC1"/>
<dbReference type="OrthoDB" id="8591320at2"/>